<evidence type="ECO:0000256" key="1">
    <source>
        <dbReference type="ARBA" id="ARBA00010641"/>
    </source>
</evidence>
<dbReference type="InterPro" id="IPR014284">
    <property type="entry name" value="RNA_pol_sigma-70_dom"/>
</dbReference>
<dbReference type="InterPro" id="IPR013325">
    <property type="entry name" value="RNA_pol_sigma_r2"/>
</dbReference>
<dbReference type="Gene3D" id="1.10.1740.10">
    <property type="match status" value="1"/>
</dbReference>
<dbReference type="Gene3D" id="1.10.10.10">
    <property type="entry name" value="Winged helix-like DNA-binding domain superfamily/Winged helix DNA-binding domain"/>
    <property type="match status" value="1"/>
</dbReference>
<comment type="caution">
    <text evidence="7">The sequence shown here is derived from an EMBL/GenBank/DDBJ whole genome shotgun (WGS) entry which is preliminary data.</text>
</comment>
<keyword evidence="8" id="KW-1185">Reference proteome</keyword>
<dbReference type="EMBL" id="BMER01000001">
    <property type="protein sequence ID" value="GGG87652.1"/>
    <property type="molecule type" value="Genomic_DNA"/>
</dbReference>
<dbReference type="PANTHER" id="PTHR43133:SF46">
    <property type="entry name" value="RNA POLYMERASE SIGMA-70 FACTOR ECF SUBFAMILY"/>
    <property type="match status" value="1"/>
</dbReference>
<feature type="domain" description="RNA polymerase sigma-70 region 2" evidence="5">
    <location>
        <begin position="43"/>
        <end position="114"/>
    </location>
</feature>
<dbReference type="InterPro" id="IPR039425">
    <property type="entry name" value="RNA_pol_sigma-70-like"/>
</dbReference>
<dbReference type="PANTHER" id="PTHR43133">
    <property type="entry name" value="RNA POLYMERASE ECF-TYPE SIGMA FACTO"/>
    <property type="match status" value="1"/>
</dbReference>
<evidence type="ECO:0000256" key="4">
    <source>
        <dbReference type="ARBA" id="ARBA00023163"/>
    </source>
</evidence>
<dbReference type="GO" id="GO:0016987">
    <property type="term" value="F:sigma factor activity"/>
    <property type="evidence" value="ECO:0007669"/>
    <property type="project" value="UniProtKB-KW"/>
</dbReference>
<keyword evidence="3" id="KW-0731">Sigma factor</keyword>
<reference evidence="7" key="2">
    <citation type="submission" date="2020-09" db="EMBL/GenBank/DDBJ databases">
        <authorList>
            <person name="Sun Q."/>
            <person name="Zhou Y."/>
        </authorList>
    </citation>
    <scope>NUCLEOTIDE SEQUENCE</scope>
    <source>
        <strain evidence="7">CGMCC 1.12195</strain>
    </source>
</reference>
<reference evidence="7" key="1">
    <citation type="journal article" date="2014" name="Int. J. Syst. Evol. Microbiol.">
        <title>Complete genome sequence of Corynebacterium casei LMG S-19264T (=DSM 44701T), isolated from a smear-ripened cheese.</title>
        <authorList>
            <consortium name="US DOE Joint Genome Institute (JGI-PGF)"/>
            <person name="Walter F."/>
            <person name="Albersmeier A."/>
            <person name="Kalinowski J."/>
            <person name="Ruckert C."/>
        </authorList>
    </citation>
    <scope>NUCLEOTIDE SEQUENCE</scope>
    <source>
        <strain evidence="7">CGMCC 1.12195</strain>
    </source>
</reference>
<evidence type="ECO:0000259" key="6">
    <source>
        <dbReference type="Pfam" id="PF08281"/>
    </source>
</evidence>
<dbReference type="InterPro" id="IPR007627">
    <property type="entry name" value="RNA_pol_sigma70_r2"/>
</dbReference>
<dbReference type="InterPro" id="IPR013249">
    <property type="entry name" value="RNA_pol_sigma70_r4_t2"/>
</dbReference>
<evidence type="ECO:0000256" key="3">
    <source>
        <dbReference type="ARBA" id="ARBA00023082"/>
    </source>
</evidence>
<evidence type="ECO:0000313" key="7">
    <source>
        <dbReference type="EMBL" id="GGG87652.1"/>
    </source>
</evidence>
<comment type="similarity">
    <text evidence="1">Belongs to the sigma-70 factor family. ECF subfamily.</text>
</comment>
<accession>A0A917HS31</accession>
<proteinExistence type="inferred from homology"/>
<dbReference type="Pfam" id="PF04542">
    <property type="entry name" value="Sigma70_r2"/>
    <property type="match status" value="1"/>
</dbReference>
<dbReference type="InterPro" id="IPR036388">
    <property type="entry name" value="WH-like_DNA-bd_sf"/>
</dbReference>
<evidence type="ECO:0000256" key="2">
    <source>
        <dbReference type="ARBA" id="ARBA00023015"/>
    </source>
</evidence>
<dbReference type="NCBIfam" id="TIGR02937">
    <property type="entry name" value="sigma70-ECF"/>
    <property type="match status" value="1"/>
</dbReference>
<gene>
    <name evidence="7" type="ORF">GCM10007415_21860</name>
</gene>
<feature type="domain" description="RNA polymerase sigma factor 70 region 4 type 2" evidence="6">
    <location>
        <begin position="140"/>
        <end position="190"/>
    </location>
</feature>
<name>A0A917HS31_9SPHI</name>
<dbReference type="AlphaFoldDB" id="A0A917HS31"/>
<dbReference type="SUPFAM" id="SSF88946">
    <property type="entry name" value="Sigma2 domain of RNA polymerase sigma factors"/>
    <property type="match status" value="1"/>
</dbReference>
<dbReference type="CDD" id="cd06171">
    <property type="entry name" value="Sigma70_r4"/>
    <property type="match status" value="1"/>
</dbReference>
<sequence>METQNFRFKRTGYLLYVDGKDDEYLTDFFDGRVDLTAELEEKLYSRYWGKLMGVARRYVQEREVAREIVNDSFVKAFSKLSTFRGEGQDKPIILRAWLIRITVNTAIDRLRAQRTMPEVTPLDGLENHPAIEMDDRLGIDDILRLIQALPDVHRIVFNLYELEGYSHEEIGKMLKIPVSSSRVYLAKAKQGLRELYSNYFGGRHDG</sequence>
<keyword evidence="2" id="KW-0805">Transcription regulation</keyword>
<organism evidence="7 8">
    <name type="scientific">Parapedobacter pyrenivorans</name>
    <dbReference type="NCBI Taxonomy" id="1305674"/>
    <lineage>
        <taxon>Bacteria</taxon>
        <taxon>Pseudomonadati</taxon>
        <taxon>Bacteroidota</taxon>
        <taxon>Sphingobacteriia</taxon>
        <taxon>Sphingobacteriales</taxon>
        <taxon>Sphingobacteriaceae</taxon>
        <taxon>Parapedobacter</taxon>
    </lineage>
</organism>
<evidence type="ECO:0000313" key="8">
    <source>
        <dbReference type="Proteomes" id="UP000660862"/>
    </source>
</evidence>
<dbReference type="RefSeq" id="WP_229738686.1">
    <property type="nucleotide sequence ID" value="NZ_BMER01000001.1"/>
</dbReference>
<dbReference type="GO" id="GO:0003677">
    <property type="term" value="F:DNA binding"/>
    <property type="evidence" value="ECO:0007669"/>
    <property type="project" value="InterPro"/>
</dbReference>
<dbReference type="Pfam" id="PF08281">
    <property type="entry name" value="Sigma70_r4_2"/>
    <property type="match status" value="1"/>
</dbReference>
<protein>
    <submittedName>
        <fullName evidence="7">RNA polymerase ECF-type sigma factor</fullName>
    </submittedName>
</protein>
<dbReference type="InterPro" id="IPR013324">
    <property type="entry name" value="RNA_pol_sigma_r3/r4-like"/>
</dbReference>
<keyword evidence="4" id="KW-0804">Transcription</keyword>
<dbReference type="Proteomes" id="UP000660862">
    <property type="component" value="Unassembled WGS sequence"/>
</dbReference>
<dbReference type="SUPFAM" id="SSF88659">
    <property type="entry name" value="Sigma3 and sigma4 domains of RNA polymerase sigma factors"/>
    <property type="match status" value="1"/>
</dbReference>
<dbReference type="GO" id="GO:0006352">
    <property type="term" value="P:DNA-templated transcription initiation"/>
    <property type="evidence" value="ECO:0007669"/>
    <property type="project" value="InterPro"/>
</dbReference>
<evidence type="ECO:0000259" key="5">
    <source>
        <dbReference type="Pfam" id="PF04542"/>
    </source>
</evidence>